<dbReference type="AlphaFoldDB" id="A0AA35SGK9"/>
<dbReference type="InterPro" id="IPR000242">
    <property type="entry name" value="PTP_cat"/>
</dbReference>
<gene>
    <name evidence="7" type="ORF">GBAR_LOCUS16146</name>
</gene>
<dbReference type="PROSITE" id="PS50055">
    <property type="entry name" value="TYR_PHOSPHATASE_PTP"/>
    <property type="match status" value="1"/>
</dbReference>
<dbReference type="GO" id="GO:0004725">
    <property type="term" value="F:protein tyrosine phosphatase activity"/>
    <property type="evidence" value="ECO:0007669"/>
    <property type="project" value="UniProtKB-EC"/>
</dbReference>
<feature type="domain" description="Tyrosine specific protein phosphatases" evidence="6">
    <location>
        <begin position="156"/>
        <end position="231"/>
    </location>
</feature>
<keyword evidence="7" id="KW-0675">Receptor</keyword>
<dbReference type="SUPFAM" id="SSF52799">
    <property type="entry name" value="(Phosphotyrosine protein) phosphatases II"/>
    <property type="match status" value="1"/>
</dbReference>
<keyword evidence="8" id="KW-1185">Reference proteome</keyword>
<dbReference type="PROSITE" id="PS50056">
    <property type="entry name" value="TYR_PHOSPHATASE_2"/>
    <property type="match status" value="1"/>
</dbReference>
<dbReference type="SMART" id="SM00404">
    <property type="entry name" value="PTPc_motif"/>
    <property type="match status" value="1"/>
</dbReference>
<keyword evidence="2" id="KW-0378">Hydrolase</keyword>
<protein>
    <recommendedName>
        <fullName evidence="1">protein-tyrosine-phosphatase</fullName>
        <ecNumber evidence="1">3.1.3.48</ecNumber>
    </recommendedName>
</protein>
<dbReference type="PANTHER" id="PTHR19134:SF449">
    <property type="entry name" value="TYROSINE-PROTEIN PHOSPHATASE 1"/>
    <property type="match status" value="1"/>
</dbReference>
<dbReference type="InterPro" id="IPR050348">
    <property type="entry name" value="Protein-Tyr_Phosphatase"/>
</dbReference>
<reference evidence="7" key="1">
    <citation type="submission" date="2023-03" db="EMBL/GenBank/DDBJ databases">
        <authorList>
            <person name="Steffen K."/>
            <person name="Cardenas P."/>
        </authorList>
    </citation>
    <scope>NUCLEOTIDE SEQUENCE</scope>
</reference>
<comment type="catalytic activity">
    <reaction evidence="4">
        <text>O-phospho-L-tyrosyl-[protein] + H2O = L-tyrosyl-[protein] + phosphate</text>
        <dbReference type="Rhea" id="RHEA:10684"/>
        <dbReference type="Rhea" id="RHEA-COMP:10136"/>
        <dbReference type="Rhea" id="RHEA-COMP:20101"/>
        <dbReference type="ChEBI" id="CHEBI:15377"/>
        <dbReference type="ChEBI" id="CHEBI:43474"/>
        <dbReference type="ChEBI" id="CHEBI:46858"/>
        <dbReference type="ChEBI" id="CHEBI:61978"/>
        <dbReference type="EC" id="3.1.3.48"/>
    </reaction>
</comment>
<dbReference type="FunFam" id="3.90.190.10:FF:000102">
    <property type="entry name" value="Receptor-type tyrosine-protein phosphatase"/>
    <property type="match status" value="1"/>
</dbReference>
<evidence type="ECO:0000259" key="5">
    <source>
        <dbReference type="PROSITE" id="PS50055"/>
    </source>
</evidence>
<evidence type="ECO:0000256" key="3">
    <source>
        <dbReference type="ARBA" id="ARBA00022912"/>
    </source>
</evidence>
<dbReference type="Proteomes" id="UP001174909">
    <property type="component" value="Unassembled WGS sequence"/>
</dbReference>
<dbReference type="InterPro" id="IPR003595">
    <property type="entry name" value="Tyr_Pase_cat"/>
</dbReference>
<organism evidence="7 8">
    <name type="scientific">Geodia barretti</name>
    <name type="common">Barrett's horny sponge</name>
    <dbReference type="NCBI Taxonomy" id="519541"/>
    <lineage>
        <taxon>Eukaryota</taxon>
        <taxon>Metazoa</taxon>
        <taxon>Porifera</taxon>
        <taxon>Demospongiae</taxon>
        <taxon>Heteroscleromorpha</taxon>
        <taxon>Tetractinellida</taxon>
        <taxon>Astrophorina</taxon>
        <taxon>Geodiidae</taxon>
        <taxon>Geodia</taxon>
    </lineage>
</organism>
<dbReference type="PROSITE" id="PS00383">
    <property type="entry name" value="TYR_PHOSPHATASE_1"/>
    <property type="match status" value="1"/>
</dbReference>
<evidence type="ECO:0000256" key="4">
    <source>
        <dbReference type="ARBA" id="ARBA00051722"/>
    </source>
</evidence>
<dbReference type="PANTHER" id="PTHR19134">
    <property type="entry name" value="RECEPTOR-TYPE TYROSINE-PROTEIN PHOSPHATASE"/>
    <property type="match status" value="1"/>
</dbReference>
<dbReference type="InterPro" id="IPR029021">
    <property type="entry name" value="Prot-tyrosine_phosphatase-like"/>
</dbReference>
<proteinExistence type="predicted"/>
<evidence type="ECO:0000313" key="8">
    <source>
        <dbReference type="Proteomes" id="UP001174909"/>
    </source>
</evidence>
<evidence type="ECO:0000313" key="7">
    <source>
        <dbReference type="EMBL" id="CAI8028276.1"/>
    </source>
</evidence>
<accession>A0AA35SGK9</accession>
<dbReference type="PRINTS" id="PR00700">
    <property type="entry name" value="PRTYPHPHTASE"/>
</dbReference>
<dbReference type="Gene3D" id="3.90.190.10">
    <property type="entry name" value="Protein tyrosine phosphatase superfamily"/>
    <property type="match status" value="1"/>
</dbReference>
<feature type="domain" description="Tyrosine-protein phosphatase" evidence="5">
    <location>
        <begin position="1"/>
        <end position="240"/>
    </location>
</feature>
<dbReference type="SMART" id="SM00194">
    <property type="entry name" value="PTPc"/>
    <property type="match status" value="1"/>
</dbReference>
<name>A0AA35SGK9_GEOBA</name>
<dbReference type="InterPro" id="IPR000387">
    <property type="entry name" value="Tyr_Pase_dom"/>
</dbReference>
<sequence>MPVNLHKNRYADREMLPYNSTRCRLKSIPGAKGSDYINANYINGYYRAREFIATQGPLPDTENDFWRMVWEQKSSTIVMLTKHKENDGKVKCHMYWPNSGAGQYDYLQVILIGTTPYPDYTLREFNLVDTRDESSRLVKHFQYTDWPENSVPETGSALIDLIGQVQRWQRSCDNKPIIVHCSGGCGRTGTYIAVSILIERLKTEGVVDVFQTVRKLRMQRPGLVASPEQYRFCYQTLIEFLDSFEMYANFK</sequence>
<keyword evidence="3" id="KW-0904">Protein phosphatase</keyword>
<dbReference type="EC" id="3.1.3.48" evidence="1"/>
<dbReference type="Pfam" id="PF00102">
    <property type="entry name" value="Y_phosphatase"/>
    <property type="match status" value="1"/>
</dbReference>
<comment type="caution">
    <text evidence="7">The sequence shown here is derived from an EMBL/GenBank/DDBJ whole genome shotgun (WGS) entry which is preliminary data.</text>
</comment>
<dbReference type="EMBL" id="CASHTH010002322">
    <property type="protein sequence ID" value="CAI8028276.1"/>
    <property type="molecule type" value="Genomic_DNA"/>
</dbReference>
<evidence type="ECO:0000259" key="6">
    <source>
        <dbReference type="PROSITE" id="PS50056"/>
    </source>
</evidence>
<evidence type="ECO:0000256" key="1">
    <source>
        <dbReference type="ARBA" id="ARBA00013064"/>
    </source>
</evidence>
<dbReference type="InterPro" id="IPR016130">
    <property type="entry name" value="Tyr_Pase_AS"/>
</dbReference>
<evidence type="ECO:0000256" key="2">
    <source>
        <dbReference type="ARBA" id="ARBA00022801"/>
    </source>
</evidence>